<dbReference type="PANTHER" id="PTHR41878">
    <property type="entry name" value="LEXA REPRESSOR-RELATED"/>
    <property type="match status" value="1"/>
</dbReference>
<sequence>MAEGSILQLRIQLNEVHPPVWRRILVPITIRYDQLNVIIQLAFGWTNSHLHGFVVAHDRQIEYIPEGSEDMAFGKPLLTKNYLLYPDIKKGSVTYTYDFGDDWEHKIKLEKILSIDEIPSAKLPYCIGGRGANRVENSRGMDASMNGASDLAFDKDSLNELLEEYAAAGEMMLHVDL</sequence>
<comment type="caution">
    <text evidence="2">The sequence shown here is derived from an EMBL/GenBank/DDBJ whole genome shotgun (WGS) entry which is preliminary data.</text>
</comment>
<dbReference type="PANTHER" id="PTHR41878:SF1">
    <property type="entry name" value="TNPR PROTEIN"/>
    <property type="match status" value="1"/>
</dbReference>
<dbReference type="AlphaFoldDB" id="A0A0D0YTZ1"/>
<dbReference type="Pfam" id="PF07929">
    <property type="entry name" value="PRiA4_ORF3"/>
    <property type="match status" value="1"/>
</dbReference>
<dbReference type="Proteomes" id="UP000032279">
    <property type="component" value="Unassembled WGS sequence"/>
</dbReference>
<feature type="domain" description="Plasmid pRiA4b Orf3-like" evidence="1">
    <location>
        <begin position="6"/>
        <end position="143"/>
    </location>
</feature>
<dbReference type="Gene3D" id="3.10.290.30">
    <property type="entry name" value="MM3350-like"/>
    <property type="match status" value="1"/>
</dbReference>
<protein>
    <recommendedName>
        <fullName evidence="1">Plasmid pRiA4b Orf3-like domain-containing protein</fullName>
    </recommendedName>
</protein>
<proteinExistence type="predicted"/>
<keyword evidence="3" id="KW-1185">Reference proteome</keyword>
<evidence type="ECO:0000313" key="2">
    <source>
        <dbReference type="EMBL" id="KIS02734.1"/>
    </source>
</evidence>
<dbReference type="STRING" id="1335616.WDC_1697"/>
<organism evidence="2 3">
    <name type="scientific">Paucilactobacillus wasatchensis</name>
    <dbReference type="NCBI Taxonomy" id="1335616"/>
    <lineage>
        <taxon>Bacteria</taxon>
        <taxon>Bacillati</taxon>
        <taxon>Bacillota</taxon>
        <taxon>Bacilli</taxon>
        <taxon>Lactobacillales</taxon>
        <taxon>Lactobacillaceae</taxon>
        <taxon>Paucilactobacillus</taxon>
    </lineage>
</organism>
<evidence type="ECO:0000313" key="3">
    <source>
        <dbReference type="Proteomes" id="UP000032279"/>
    </source>
</evidence>
<dbReference type="OrthoDB" id="9801392at2"/>
<gene>
    <name evidence="2" type="ORF">WDC_1697</name>
</gene>
<dbReference type="SUPFAM" id="SSF159941">
    <property type="entry name" value="MM3350-like"/>
    <property type="match status" value="1"/>
</dbReference>
<dbReference type="InterPro" id="IPR012912">
    <property type="entry name" value="Plasmid_pRiA4b_Orf3-like"/>
</dbReference>
<reference evidence="2 3" key="1">
    <citation type="submission" date="2013-08" db="EMBL/GenBank/DDBJ databases">
        <title>Lactobacillus wasatchii sp. WDC04, a late gas producing bacteria isolated from aged chedder cheese.</title>
        <authorList>
            <person name="Oberg C.J."/>
            <person name="Culumber M."/>
            <person name="McMahon D.J."/>
            <person name="Broadbent J.R."/>
            <person name="Oberg T.S."/>
            <person name="Ortaki F."/>
        </authorList>
    </citation>
    <scope>NUCLEOTIDE SEQUENCE [LARGE SCALE GENOMIC DNA]</scope>
    <source>
        <strain evidence="2 3">WDC04</strain>
    </source>
</reference>
<dbReference type="EMBL" id="AWTT01000052">
    <property type="protein sequence ID" value="KIS02734.1"/>
    <property type="molecule type" value="Genomic_DNA"/>
</dbReference>
<dbReference type="RefSeq" id="WP_052497840.1">
    <property type="nucleotide sequence ID" value="NZ_AWTT01000052.1"/>
</dbReference>
<accession>A0A0D0YTZ1</accession>
<dbReference type="PATRIC" id="fig|1335616.4.peg.1706"/>
<dbReference type="InterPro" id="IPR024047">
    <property type="entry name" value="MM3350-like_sf"/>
</dbReference>
<evidence type="ECO:0000259" key="1">
    <source>
        <dbReference type="Pfam" id="PF07929"/>
    </source>
</evidence>
<name>A0A0D0YTZ1_9LACO</name>